<proteinExistence type="predicted"/>
<dbReference type="AlphaFoldDB" id="X1VRV6"/>
<protein>
    <submittedName>
        <fullName evidence="1">Uncharacterized protein</fullName>
    </submittedName>
</protein>
<reference evidence="1" key="1">
    <citation type="journal article" date="2014" name="Front. Microbiol.">
        <title>High frequency of phylogenetically diverse reductive dehalogenase-homologous genes in deep subseafloor sedimentary metagenomes.</title>
        <authorList>
            <person name="Kawai M."/>
            <person name="Futagami T."/>
            <person name="Toyoda A."/>
            <person name="Takaki Y."/>
            <person name="Nishi S."/>
            <person name="Hori S."/>
            <person name="Arai W."/>
            <person name="Tsubouchi T."/>
            <person name="Morono Y."/>
            <person name="Uchiyama I."/>
            <person name="Ito T."/>
            <person name="Fujiyama A."/>
            <person name="Inagaki F."/>
            <person name="Takami H."/>
        </authorList>
    </citation>
    <scope>NUCLEOTIDE SEQUENCE</scope>
    <source>
        <strain evidence="1">Expedition CK06-06</strain>
    </source>
</reference>
<sequence>GLFLDFTRRRGIDRNSFLEFKRELTDRTDLGIST</sequence>
<name>X1VRV6_9ZZZZ</name>
<accession>X1VRV6</accession>
<organism evidence="1">
    <name type="scientific">marine sediment metagenome</name>
    <dbReference type="NCBI Taxonomy" id="412755"/>
    <lineage>
        <taxon>unclassified sequences</taxon>
        <taxon>metagenomes</taxon>
        <taxon>ecological metagenomes</taxon>
    </lineage>
</organism>
<feature type="non-terminal residue" evidence="1">
    <location>
        <position position="34"/>
    </location>
</feature>
<feature type="non-terminal residue" evidence="1">
    <location>
        <position position="1"/>
    </location>
</feature>
<evidence type="ECO:0000313" key="1">
    <source>
        <dbReference type="EMBL" id="GAJ19781.1"/>
    </source>
</evidence>
<comment type="caution">
    <text evidence="1">The sequence shown here is derived from an EMBL/GenBank/DDBJ whole genome shotgun (WGS) entry which is preliminary data.</text>
</comment>
<gene>
    <name evidence="1" type="ORF">S12H4_63600</name>
</gene>
<dbReference type="EMBL" id="BARW01043412">
    <property type="protein sequence ID" value="GAJ19781.1"/>
    <property type="molecule type" value="Genomic_DNA"/>
</dbReference>